<dbReference type="EC" id="2.7.7.7" evidence="1"/>
<dbReference type="Gene3D" id="3.30.70.370">
    <property type="match status" value="1"/>
</dbReference>
<dbReference type="InterPro" id="IPR001098">
    <property type="entry name" value="DNA-dir_DNA_pol_A_palm_dom"/>
</dbReference>
<dbReference type="GO" id="GO:0003887">
    <property type="term" value="F:DNA-directed DNA polymerase activity"/>
    <property type="evidence" value="ECO:0007669"/>
    <property type="project" value="UniProtKB-EC"/>
</dbReference>
<keyword evidence="7" id="KW-1185">Reference proteome</keyword>
<sequence>MASTTDLVVASGAAAAEVVQVVDGRPGQRTRVPADDLPRWVEECEAQRATSPVRWVWADSGDVYAGLLGRGVRVRRAVDLRLTRAVLRRAAAVADTPYARSPATPWDDSPAADLTHPRPGSTPDEAVPMLDATLFASPGGSSPTAPDVDACVAEHLAQLGCLDRAQDGGRLALLCHAESVGGLIAQELNQVGVPFDVETHDRLLAGLLGERPSGGARPGVLAALCEEVRAALDSPTLNPDSHPDLVTSLRRVGLDVRSTRQWELQKLDHPAIPPLLAYRKLSRLHSANGWSWMDAWVRDGRFRPDWVAGAVVTGRWASRGGGALQLPKQVRGSVRADPGWRLVVADAAQLEPRVLAAMSGDDRMAAAASRGDLYSALVEQGVVETRQHAKVAMLGAMYGATSGEAGALMPRLQRAYPRAIELVESAARAGERGQRVSTWLGRTSPEPASWWRAAQAAAQEPGAGRSAEHRARQAARDWGRFTRNFVVQGTAAEWALCWMGHLRRLLEDRFGGPPGGGPRPELVYFLHDEVMVHTPQEYAVDVAELVRDAGRAAGELLFGAFPVQFPLDVVVVRSYDEAT</sequence>
<feature type="region of interest" description="Disordered" evidence="4">
    <location>
        <begin position="97"/>
        <end position="122"/>
    </location>
</feature>
<dbReference type="EMBL" id="OBQK01000018">
    <property type="protein sequence ID" value="SOC57874.1"/>
    <property type="molecule type" value="Genomic_DNA"/>
</dbReference>
<name>A0A285VV09_9MICO</name>
<dbReference type="InterPro" id="IPR043502">
    <property type="entry name" value="DNA/RNA_pol_sf"/>
</dbReference>
<dbReference type="AlphaFoldDB" id="A0A285VV09"/>
<evidence type="ECO:0000259" key="5">
    <source>
        <dbReference type="SMART" id="SM00482"/>
    </source>
</evidence>
<comment type="catalytic activity">
    <reaction evidence="3">
        <text>DNA(n) + a 2'-deoxyribonucleoside 5'-triphosphate = DNA(n+1) + diphosphate</text>
        <dbReference type="Rhea" id="RHEA:22508"/>
        <dbReference type="Rhea" id="RHEA-COMP:17339"/>
        <dbReference type="Rhea" id="RHEA-COMP:17340"/>
        <dbReference type="ChEBI" id="CHEBI:33019"/>
        <dbReference type="ChEBI" id="CHEBI:61560"/>
        <dbReference type="ChEBI" id="CHEBI:173112"/>
        <dbReference type="EC" id="2.7.7.7"/>
    </reaction>
</comment>
<dbReference type="PANTHER" id="PTHR10133:SF27">
    <property type="entry name" value="DNA POLYMERASE NU"/>
    <property type="match status" value="1"/>
</dbReference>
<organism evidence="6 7">
    <name type="scientific">Ornithinimicrobium cerasi</name>
    <dbReference type="NCBI Taxonomy" id="2248773"/>
    <lineage>
        <taxon>Bacteria</taxon>
        <taxon>Bacillati</taxon>
        <taxon>Actinomycetota</taxon>
        <taxon>Actinomycetes</taxon>
        <taxon>Micrococcales</taxon>
        <taxon>Ornithinimicrobiaceae</taxon>
        <taxon>Ornithinimicrobium</taxon>
    </lineage>
</organism>
<evidence type="ECO:0000313" key="6">
    <source>
        <dbReference type="EMBL" id="SOC57874.1"/>
    </source>
</evidence>
<dbReference type="GO" id="GO:0006261">
    <property type="term" value="P:DNA-templated DNA replication"/>
    <property type="evidence" value="ECO:0007669"/>
    <property type="project" value="InterPro"/>
</dbReference>
<dbReference type="GO" id="GO:0006302">
    <property type="term" value="P:double-strand break repair"/>
    <property type="evidence" value="ECO:0007669"/>
    <property type="project" value="TreeGrafter"/>
</dbReference>
<keyword evidence="2" id="KW-0235">DNA replication</keyword>
<feature type="domain" description="DNA-directed DNA polymerase family A palm" evidence="5">
    <location>
        <begin position="327"/>
        <end position="538"/>
    </location>
</feature>
<dbReference type="CDD" id="cd06444">
    <property type="entry name" value="DNA_pol_A"/>
    <property type="match status" value="1"/>
</dbReference>
<dbReference type="InterPro" id="IPR002298">
    <property type="entry name" value="DNA_polymerase_A"/>
</dbReference>
<dbReference type="Proteomes" id="UP000219688">
    <property type="component" value="Unassembled WGS sequence"/>
</dbReference>
<evidence type="ECO:0000256" key="3">
    <source>
        <dbReference type="ARBA" id="ARBA00049244"/>
    </source>
</evidence>
<evidence type="ECO:0000256" key="1">
    <source>
        <dbReference type="ARBA" id="ARBA00012417"/>
    </source>
</evidence>
<accession>A0A285VV09</accession>
<dbReference type="SMART" id="SM00482">
    <property type="entry name" value="POLAc"/>
    <property type="match status" value="1"/>
</dbReference>
<evidence type="ECO:0000256" key="2">
    <source>
        <dbReference type="ARBA" id="ARBA00022705"/>
    </source>
</evidence>
<dbReference type="Pfam" id="PF00476">
    <property type="entry name" value="DNA_pol_A"/>
    <property type="match status" value="1"/>
</dbReference>
<evidence type="ECO:0000256" key="4">
    <source>
        <dbReference type="SAM" id="MobiDB-lite"/>
    </source>
</evidence>
<dbReference type="RefSeq" id="WP_097189223.1">
    <property type="nucleotide sequence ID" value="NZ_OBQK01000018.1"/>
</dbReference>
<evidence type="ECO:0000313" key="7">
    <source>
        <dbReference type="Proteomes" id="UP000219688"/>
    </source>
</evidence>
<proteinExistence type="predicted"/>
<dbReference type="GO" id="GO:0003677">
    <property type="term" value="F:DNA binding"/>
    <property type="evidence" value="ECO:0007669"/>
    <property type="project" value="InterPro"/>
</dbReference>
<protein>
    <recommendedName>
        <fullName evidence="1">DNA-directed DNA polymerase</fullName>
        <ecNumber evidence="1">2.7.7.7</ecNumber>
    </recommendedName>
</protein>
<dbReference type="Gene3D" id="1.10.150.20">
    <property type="entry name" value="5' to 3' exonuclease, C-terminal subdomain"/>
    <property type="match status" value="1"/>
</dbReference>
<gene>
    <name evidence="6" type="ORF">SAMN05421879_1187</name>
</gene>
<reference evidence="7" key="1">
    <citation type="submission" date="2017-08" db="EMBL/GenBank/DDBJ databases">
        <authorList>
            <person name="Varghese N."/>
            <person name="Submissions S."/>
        </authorList>
    </citation>
    <scope>NUCLEOTIDE SEQUENCE [LARGE SCALE GENOMIC DNA]</scope>
    <source>
        <strain evidence="7">USBA17B2</strain>
    </source>
</reference>
<dbReference type="SUPFAM" id="SSF56672">
    <property type="entry name" value="DNA/RNA polymerases"/>
    <property type="match status" value="1"/>
</dbReference>
<dbReference type="PANTHER" id="PTHR10133">
    <property type="entry name" value="DNA POLYMERASE I"/>
    <property type="match status" value="1"/>
</dbReference>
<dbReference type="NCBIfam" id="NF011538">
    <property type="entry name" value="PRK14975.1-1"/>
    <property type="match status" value="1"/>
</dbReference>